<protein>
    <recommendedName>
        <fullName evidence="9">Mitochondrial pyruvate carrier</fullName>
    </recommendedName>
</protein>
<dbReference type="InterPro" id="IPR005336">
    <property type="entry name" value="MPC"/>
</dbReference>
<dbReference type="Pfam" id="PF03650">
    <property type="entry name" value="MPC"/>
    <property type="match status" value="1"/>
</dbReference>
<comment type="similarity">
    <text evidence="2 9">Belongs to the mitochondrial pyruvate carrier (MPC) (TC 2.A.105) family.</text>
</comment>
<evidence type="ECO:0000256" key="9">
    <source>
        <dbReference type="RuleBase" id="RU363100"/>
    </source>
</evidence>
<dbReference type="PANTHER" id="PTHR14154">
    <property type="entry name" value="UPF0041 BRAIN PROTEIN 44-RELATED"/>
    <property type="match status" value="1"/>
</dbReference>
<gene>
    <name evidence="10" type="primary">BR44</name>
    <name evidence="12" type="synonym">LOC105228526</name>
</gene>
<dbReference type="KEGG" id="bdr:105228526"/>
<dbReference type="RefSeq" id="XP_011206694.1">
    <property type="nucleotide sequence ID" value="XM_011208392.3"/>
</dbReference>
<evidence type="ECO:0000313" key="12">
    <source>
        <dbReference type="RefSeq" id="XP_011206694.1"/>
    </source>
</evidence>
<keyword evidence="3 9" id="KW-0813">Transport</keyword>
<dbReference type="OMA" id="FWAPIVK"/>
<evidence type="ECO:0000256" key="6">
    <source>
        <dbReference type="ARBA" id="ARBA00022989"/>
    </source>
</evidence>
<dbReference type="GeneID" id="105228526"/>
<keyword evidence="5 9" id="KW-0999">Mitochondrion inner membrane</keyword>
<organism evidence="10">
    <name type="scientific">Bactrocera dorsalis</name>
    <name type="common">Oriental fruit fly</name>
    <name type="synonym">Dacus dorsalis</name>
    <dbReference type="NCBI Taxonomy" id="27457"/>
    <lineage>
        <taxon>Eukaryota</taxon>
        <taxon>Metazoa</taxon>
        <taxon>Ecdysozoa</taxon>
        <taxon>Arthropoda</taxon>
        <taxon>Hexapoda</taxon>
        <taxon>Insecta</taxon>
        <taxon>Pterygota</taxon>
        <taxon>Neoptera</taxon>
        <taxon>Endopterygota</taxon>
        <taxon>Diptera</taxon>
        <taxon>Brachycera</taxon>
        <taxon>Muscomorpha</taxon>
        <taxon>Tephritoidea</taxon>
        <taxon>Tephritidae</taxon>
        <taxon>Bactrocera</taxon>
        <taxon>Bactrocera</taxon>
    </lineage>
</organism>
<evidence type="ECO:0000256" key="8">
    <source>
        <dbReference type="ARBA" id="ARBA00023136"/>
    </source>
</evidence>
<accession>A0A034WNR5</accession>
<dbReference type="GO" id="GO:0006850">
    <property type="term" value="P:pyruvate import into mitochondria"/>
    <property type="evidence" value="ECO:0007669"/>
    <property type="project" value="InterPro"/>
</dbReference>
<proteinExistence type="inferred from homology"/>
<dbReference type="Proteomes" id="UP001652620">
    <property type="component" value="Unplaced"/>
</dbReference>
<keyword evidence="6" id="KW-1133">Transmembrane helix</keyword>
<keyword evidence="10 12" id="KW-0670">Pyruvate</keyword>
<evidence type="ECO:0000313" key="10">
    <source>
        <dbReference type="EMBL" id="JAC57181.1"/>
    </source>
</evidence>
<evidence type="ECO:0000256" key="5">
    <source>
        <dbReference type="ARBA" id="ARBA00022792"/>
    </source>
</evidence>
<dbReference type="EMBL" id="GAKP01001771">
    <property type="protein sequence ID" value="JAC57181.1"/>
    <property type="molecule type" value="Transcribed_RNA"/>
</dbReference>
<evidence type="ECO:0000256" key="2">
    <source>
        <dbReference type="ARBA" id="ARBA00006416"/>
    </source>
</evidence>
<comment type="subcellular location">
    <subcellularLocation>
        <location evidence="1 9">Mitochondrion inner membrane</location>
        <topology evidence="1 9">Multi-pass membrane protein</topology>
    </subcellularLocation>
</comment>
<evidence type="ECO:0000256" key="4">
    <source>
        <dbReference type="ARBA" id="ARBA00022692"/>
    </source>
</evidence>
<sequence length="125" mass="13911">MSGKVGPLSRIYNGMIGTADKFVPASMRPLWEHPAGPKTVFFWAPICKWALVIAGIGDMKRPAHSLSLNQCAVIATTGIIWSRYSLVIIPKNYSLFMVNMFVATTQLYQVARALNYQYGLKDKAE</sequence>
<keyword evidence="7 9" id="KW-0496">Mitochondrion</keyword>
<evidence type="ECO:0000256" key="7">
    <source>
        <dbReference type="ARBA" id="ARBA00023128"/>
    </source>
</evidence>
<evidence type="ECO:0000256" key="1">
    <source>
        <dbReference type="ARBA" id="ARBA00004448"/>
    </source>
</evidence>
<reference evidence="10" key="1">
    <citation type="journal article" date="2014" name="BMC Genomics">
        <title>Characterizing the developmental transcriptome of the oriental fruit fly, Bactrocera dorsalis (Diptera: Tephritidae) through comparative genomic analysis with Drosophila melanogaster utilizing modENCODE datasets.</title>
        <authorList>
            <person name="Geib S.M."/>
            <person name="Calla B."/>
            <person name="Hall B."/>
            <person name="Hou S."/>
            <person name="Manoukis N.C."/>
        </authorList>
    </citation>
    <scope>NUCLEOTIDE SEQUENCE</scope>
    <source>
        <strain evidence="10">Punador</strain>
    </source>
</reference>
<keyword evidence="11" id="KW-1185">Reference proteome</keyword>
<evidence type="ECO:0000256" key="3">
    <source>
        <dbReference type="ARBA" id="ARBA00022448"/>
    </source>
</evidence>
<dbReference type="AlphaFoldDB" id="A0A034WNR5"/>
<name>A0A034WNR5_BACDO</name>
<comment type="function">
    <text evidence="9">Mediates the uptake of pyruvate into mitochondria.</text>
</comment>
<dbReference type="GO" id="GO:0005743">
    <property type="term" value="C:mitochondrial inner membrane"/>
    <property type="evidence" value="ECO:0007669"/>
    <property type="project" value="UniProtKB-SubCell"/>
</dbReference>
<keyword evidence="4" id="KW-0812">Transmembrane</keyword>
<reference evidence="12" key="2">
    <citation type="submission" date="2025-04" db="UniProtKB">
        <authorList>
            <consortium name="RefSeq"/>
        </authorList>
    </citation>
    <scope>IDENTIFICATION</scope>
    <source>
        <strain evidence="12">Punador</strain>
    </source>
</reference>
<keyword evidence="8" id="KW-0472">Membrane</keyword>
<evidence type="ECO:0000313" key="11">
    <source>
        <dbReference type="Proteomes" id="UP001652620"/>
    </source>
</evidence>
<dbReference type="OrthoDB" id="869189at2759"/>